<dbReference type="PROSITE" id="PS50850">
    <property type="entry name" value="MFS"/>
    <property type="match status" value="1"/>
</dbReference>
<keyword evidence="2" id="KW-0813">Transport</keyword>
<feature type="transmembrane region" description="Helical" evidence="8">
    <location>
        <begin position="275"/>
        <end position="292"/>
    </location>
</feature>
<feature type="transmembrane region" description="Helical" evidence="8">
    <location>
        <begin position="239"/>
        <end position="263"/>
    </location>
</feature>
<dbReference type="RefSeq" id="WP_075712102.1">
    <property type="nucleotide sequence ID" value="NZ_MJIE01000001.1"/>
</dbReference>
<dbReference type="GO" id="GO:0022857">
    <property type="term" value="F:transmembrane transporter activity"/>
    <property type="evidence" value="ECO:0007669"/>
    <property type="project" value="InterPro"/>
</dbReference>
<proteinExistence type="predicted"/>
<dbReference type="InterPro" id="IPR020846">
    <property type="entry name" value="MFS_dom"/>
</dbReference>
<evidence type="ECO:0000313" key="11">
    <source>
        <dbReference type="Proteomes" id="UP000187404"/>
    </source>
</evidence>
<feature type="transmembrane region" description="Helical" evidence="8">
    <location>
        <begin position="331"/>
        <end position="353"/>
    </location>
</feature>
<dbReference type="OrthoDB" id="9812221at2"/>
<evidence type="ECO:0000256" key="2">
    <source>
        <dbReference type="ARBA" id="ARBA00022448"/>
    </source>
</evidence>
<dbReference type="Pfam" id="PF07690">
    <property type="entry name" value="MFS_1"/>
    <property type="match status" value="1"/>
</dbReference>
<feature type="domain" description="Major facilitator superfamily (MFS) profile" evidence="9">
    <location>
        <begin position="13"/>
        <end position="388"/>
    </location>
</feature>
<dbReference type="InterPro" id="IPR011701">
    <property type="entry name" value="MFS"/>
</dbReference>
<evidence type="ECO:0000259" key="9">
    <source>
        <dbReference type="PROSITE" id="PS50850"/>
    </source>
</evidence>
<dbReference type="Gene3D" id="1.20.1250.20">
    <property type="entry name" value="MFS general substrate transporter like domains"/>
    <property type="match status" value="1"/>
</dbReference>
<dbReference type="Proteomes" id="UP000187404">
    <property type="component" value="Unassembled WGS sequence"/>
</dbReference>
<evidence type="ECO:0000256" key="3">
    <source>
        <dbReference type="ARBA" id="ARBA00022475"/>
    </source>
</evidence>
<dbReference type="SUPFAM" id="SSF103473">
    <property type="entry name" value="MFS general substrate transporter"/>
    <property type="match status" value="1"/>
</dbReference>
<accession>A0A1Q9JG78</accession>
<keyword evidence="11" id="KW-1185">Reference proteome</keyword>
<dbReference type="STRING" id="1261640.BHK98_02890"/>
<feature type="transmembrane region" description="Helical" evidence="8">
    <location>
        <begin position="208"/>
        <end position="227"/>
    </location>
</feature>
<evidence type="ECO:0000256" key="1">
    <source>
        <dbReference type="ARBA" id="ARBA00004651"/>
    </source>
</evidence>
<feature type="region of interest" description="Disordered" evidence="7">
    <location>
        <begin position="390"/>
        <end position="409"/>
    </location>
</feature>
<evidence type="ECO:0000256" key="4">
    <source>
        <dbReference type="ARBA" id="ARBA00022692"/>
    </source>
</evidence>
<dbReference type="PANTHER" id="PTHR43124:SF3">
    <property type="entry name" value="CHLORAMPHENICOL EFFLUX PUMP RV0191"/>
    <property type="match status" value="1"/>
</dbReference>
<comment type="subcellular location">
    <subcellularLocation>
        <location evidence="1">Cell membrane</location>
        <topology evidence="1">Multi-pass membrane protein</topology>
    </subcellularLocation>
</comment>
<feature type="transmembrane region" description="Helical" evidence="8">
    <location>
        <begin position="365"/>
        <end position="384"/>
    </location>
</feature>
<comment type="caution">
    <text evidence="10">The sequence shown here is derived from an EMBL/GenBank/DDBJ whole genome shotgun (WGS) entry which is preliminary data.</text>
</comment>
<gene>
    <name evidence="10" type="ORF">BHK98_02890</name>
</gene>
<sequence>MIKLITNHRRWRLAASILSLSLLTVMAGAAVAPALNLIQEHFRDTDPIYVQMIISMPAVFIALTNLFLFKPLSRRLRARTMLLIGLGFYVVFGCLAGAFSDIRLVLICRGLVGVGVGILMPLSTGLISFYFTKDKQAELMGYASAMNMLGGVVATLIAGGLAMVSWRFSFLVYLLGLISVVLCLFWMPNERIYDSGKDVKERGAFRRYLIFVVAIFLVMVTFFIYPADFAMETAKQGIIPQHFIAVIMAAMDVFGFFGGLASAPLRKGLGRNAKFSAPVFFLAGYLCLRFAGGWAGVLAGSFMVGFANGVGVPYIMTAASMQAGKSAATTVMPMLSVSLYTAQFVTPFIISAVKALTLRLGLGDSSYTVAVITAVLLFACCFAMRESGTKEDKADSEKDTTGAEMARTS</sequence>
<feature type="transmembrane region" description="Helical" evidence="8">
    <location>
        <begin position="48"/>
        <end position="69"/>
    </location>
</feature>
<dbReference type="EMBL" id="MJIE01000001">
    <property type="protein sequence ID" value="OLR55101.1"/>
    <property type="molecule type" value="Genomic_DNA"/>
</dbReference>
<feature type="compositionally biased region" description="Basic and acidic residues" evidence="7">
    <location>
        <begin position="390"/>
        <end position="401"/>
    </location>
</feature>
<keyword evidence="5 8" id="KW-1133">Transmembrane helix</keyword>
<evidence type="ECO:0000256" key="7">
    <source>
        <dbReference type="SAM" id="MobiDB-lite"/>
    </source>
</evidence>
<organism evidence="10 11">
    <name type="scientific">Hornefia porci</name>
    <dbReference type="NCBI Taxonomy" id="2652292"/>
    <lineage>
        <taxon>Bacteria</taxon>
        <taxon>Bacillati</taxon>
        <taxon>Bacillota</taxon>
        <taxon>Clostridia</taxon>
        <taxon>Peptostreptococcales</taxon>
        <taxon>Anaerovoracaceae</taxon>
        <taxon>Hornefia</taxon>
    </lineage>
</organism>
<reference evidence="10 11" key="1">
    <citation type="journal article" date="2016" name="Appl. Environ. Microbiol.">
        <title>Function and Phylogeny of Bacterial Butyryl Coenzyme A:Acetate Transferases and Their Diversity in the Proximal Colon of Swine.</title>
        <authorList>
            <person name="Trachsel J."/>
            <person name="Bayles D.O."/>
            <person name="Looft T."/>
            <person name="Levine U.Y."/>
            <person name="Allen H.K."/>
        </authorList>
    </citation>
    <scope>NUCLEOTIDE SEQUENCE [LARGE SCALE GENOMIC DNA]</scope>
    <source>
        <strain evidence="10 11">68-3-10</strain>
    </source>
</reference>
<dbReference type="AlphaFoldDB" id="A0A1Q9JG78"/>
<keyword evidence="3" id="KW-1003">Cell membrane</keyword>
<feature type="transmembrane region" description="Helical" evidence="8">
    <location>
        <begin position="139"/>
        <end position="164"/>
    </location>
</feature>
<dbReference type="InterPro" id="IPR036259">
    <property type="entry name" value="MFS_trans_sf"/>
</dbReference>
<protein>
    <recommendedName>
        <fullName evidence="9">Major facilitator superfamily (MFS) profile domain-containing protein</fullName>
    </recommendedName>
</protein>
<keyword evidence="6 8" id="KW-0472">Membrane</keyword>
<feature type="transmembrane region" description="Helical" evidence="8">
    <location>
        <begin position="170"/>
        <end position="187"/>
    </location>
</feature>
<keyword evidence="4 8" id="KW-0812">Transmembrane</keyword>
<feature type="transmembrane region" description="Helical" evidence="8">
    <location>
        <begin position="81"/>
        <end position="99"/>
    </location>
</feature>
<dbReference type="InterPro" id="IPR050189">
    <property type="entry name" value="MFS_Efflux_Transporters"/>
</dbReference>
<evidence type="ECO:0000256" key="6">
    <source>
        <dbReference type="ARBA" id="ARBA00023136"/>
    </source>
</evidence>
<name>A0A1Q9JG78_9FIRM</name>
<feature type="transmembrane region" description="Helical" evidence="8">
    <location>
        <begin position="111"/>
        <end position="132"/>
    </location>
</feature>
<dbReference type="PANTHER" id="PTHR43124">
    <property type="entry name" value="PURINE EFFLUX PUMP PBUE"/>
    <property type="match status" value="1"/>
</dbReference>
<evidence type="ECO:0000256" key="8">
    <source>
        <dbReference type="SAM" id="Phobius"/>
    </source>
</evidence>
<evidence type="ECO:0000256" key="5">
    <source>
        <dbReference type="ARBA" id="ARBA00022989"/>
    </source>
</evidence>
<evidence type="ECO:0000313" key="10">
    <source>
        <dbReference type="EMBL" id="OLR55101.1"/>
    </source>
</evidence>
<feature type="transmembrane region" description="Helical" evidence="8">
    <location>
        <begin position="298"/>
        <end position="319"/>
    </location>
</feature>
<dbReference type="GO" id="GO:0005886">
    <property type="term" value="C:plasma membrane"/>
    <property type="evidence" value="ECO:0007669"/>
    <property type="project" value="UniProtKB-SubCell"/>
</dbReference>